<protein>
    <submittedName>
        <fullName evidence="4">DUF4214 domain-containing protein</fullName>
    </submittedName>
</protein>
<evidence type="ECO:0000313" key="5">
    <source>
        <dbReference type="Proteomes" id="UP000589984"/>
    </source>
</evidence>
<dbReference type="RefSeq" id="WP_176304806.1">
    <property type="nucleotide sequence ID" value="NZ_JABWCV010000031.1"/>
</dbReference>
<evidence type="ECO:0000256" key="2">
    <source>
        <dbReference type="SAM" id="MobiDB-lite"/>
    </source>
</evidence>
<proteinExistence type="predicted"/>
<feature type="compositionally biased region" description="Basic and acidic residues" evidence="2">
    <location>
        <begin position="28"/>
        <end position="45"/>
    </location>
</feature>
<evidence type="ECO:0000259" key="3">
    <source>
        <dbReference type="Pfam" id="PF13946"/>
    </source>
</evidence>
<dbReference type="InterPro" id="IPR025282">
    <property type="entry name" value="DUF4214"/>
</dbReference>
<feature type="region of interest" description="Disordered" evidence="2">
    <location>
        <begin position="1547"/>
        <end position="1581"/>
    </location>
</feature>
<keyword evidence="1" id="KW-0175">Coiled coil</keyword>
<dbReference type="Pfam" id="PF13946">
    <property type="entry name" value="DUF4214"/>
    <property type="match status" value="2"/>
</dbReference>
<sequence length="1581" mass="166079">MANNLTLSVTLTGDNRQLSGTLKDAQGDVREFSTTTERESKKAETALEAPGRSAITVSDHLRETQREARTFGSETQRSGRQATQALTATSREVQTTTAHFDRMRSVAVGVGAALVGAFGAGSIINRAGLINDADALANSIGIATGELQAWDYAAQRTGLSAGTMGDIFKDVSDKLGDFAATGGGEAADLFENLNLQIGALQRLSPDQQLLKIADAISQIEDPSQRIFYLESLANDATRLLPLLQDNAAGLRELTDEAYAMGAAMDQVDIDNALEADRAMAQLRGTTQGFLNLLAADLGPALADTVGNLTELIQSAGGADQVLQTVTNTVTVVGAAAGAYGTYRGVIAAATVAQWAFNTAVRANPLGIAITLLGAAAGAMFAYREEVTLAGSESFQTSIDVDGLTSSFHLLTEAQQENKRASLTADLIEMRVEAGRLGSELVEVSRKVRNSGQLTPEGGAMPIATPEDIQQGRELRQELGMLLSDIDNGSQLLSEYDQAMAALGETTRDTDTRTRTLAETNAAATKAADELANSTQAQADALEELHNRLRPGRREVVQLADDMRTLTLAIATGTGNVAENIQLMGLLQQQYIEAQNDTDDLAAKTVEAAFTMEGAFDELRLNGLRRLDDGFADLWQSAIDGSQNAGEIMKRALDQTLAELAHMAITRPIVVQMQGMMGMDGGASGQQAGGQQGQLGNADTWLKAGKKGYDWLTGSGMASQGSAAVGYGGSGWASQVGTNTYSGWAGNASGAAANSGSSWMSGAGSSAMTGIYTAGAGIAGGWAGTEAGSALTGKTANSNYGATIGAAVGTYVLPVIGTFIGSAIGGFADSLFGSGRKSYGQIGSDVAPDPIGQGVNRYGDIEGYTGQSAFGTIGISKKQKTDDDALKEMVSAFVEIDNALAGVMSADQFEKTQAALDGWRSSKTKNIGNIVDERLSAVLAATDSIFTDTLEGLDGDALVTGLVSGIQIENIGAQMAAAVAADMNAEFRAALESGTDIEAATQSILTAAQAVEFLGAGADRLALQFDATAAGALEAAGNLAQIAGGIDNLNVINQGYYEAAYSETERLSRSQAELRASLAGITDQVPTTVAELRAMVEAQNLNDAAAGELAVRLMQLAPALKQANDAVRQSIEEQYQDELGRAPEAEGLNYWFNQVASGALTLEGALWNIAHSAEAAAGTVSEAASEMQAGSLFSYSEIVGIDGAIDDYNTSVSIAEDLARQRKQQLQDELRAVDQLGTLINSLMLSNQSILDPAERLREAQRQFAELQIQAESGDTQAAGQLQGASTAYLGAAASYYGQSSSQYAGIFEDVTGSVSDLERQFGMSVDALGSIESIERQLLSEQKRAHDTLARSLDEQIRSNSELGTLGDLIGALPEHLASALEGIFPTQTTANGGSYTPGGLDLGGSPLLSDATGAVADSYREILGRDPEAEGLNYWNDQLANGATIDDVRWHMENADEIYNGSHADGLWNVPFDGYIAQLHKGELVAPADTAERLRELPSRRLAMPNLPPISSGMHTNPAASGPAINLEPLTRELSALRLEVAQLRSERRNDAEKAAGQRSEQVREQRKGTRNNRQRRATV</sequence>
<dbReference type="PANTHER" id="PTHR34491">
    <property type="entry name" value="A-TYPE INCLUSION PROTEIN, PUTATIVE-RELATED"/>
    <property type="match status" value="1"/>
</dbReference>
<dbReference type="EMBL" id="JABWCV010000031">
    <property type="protein sequence ID" value="NVF16223.1"/>
    <property type="molecule type" value="Genomic_DNA"/>
</dbReference>
<dbReference type="Proteomes" id="UP000589984">
    <property type="component" value="Unassembled WGS sequence"/>
</dbReference>
<feature type="compositionally biased region" description="Basic residues" evidence="2">
    <location>
        <begin position="1570"/>
        <end position="1581"/>
    </location>
</feature>
<feature type="coiled-coil region" evidence="1">
    <location>
        <begin position="1215"/>
        <end position="1276"/>
    </location>
</feature>
<feature type="compositionally biased region" description="Basic and acidic residues" evidence="2">
    <location>
        <begin position="1547"/>
        <end position="1569"/>
    </location>
</feature>
<keyword evidence="5" id="KW-1185">Reference proteome</keyword>
<feature type="domain" description="DUF4214" evidence="3">
    <location>
        <begin position="1130"/>
        <end position="1175"/>
    </location>
</feature>
<dbReference type="PANTHER" id="PTHR34491:SF156">
    <property type="entry name" value="KINESIN MOTOR DOMAIN-CONTAINING PROTEIN"/>
    <property type="match status" value="1"/>
</dbReference>
<evidence type="ECO:0000313" key="4">
    <source>
        <dbReference type="EMBL" id="NVF16223.1"/>
    </source>
</evidence>
<gene>
    <name evidence="4" type="ORF">HUO07_18945</name>
</gene>
<evidence type="ECO:0000256" key="1">
    <source>
        <dbReference type="SAM" id="Coils"/>
    </source>
</evidence>
<name>A0A7Y6RGA4_9GAMM</name>
<feature type="region of interest" description="Disordered" evidence="2">
    <location>
        <begin position="28"/>
        <end position="47"/>
    </location>
</feature>
<feature type="domain" description="DUF4214" evidence="3">
    <location>
        <begin position="1419"/>
        <end position="1456"/>
    </location>
</feature>
<comment type="caution">
    <text evidence="4">The sequence shown here is derived from an EMBL/GenBank/DDBJ whole genome shotgun (WGS) entry which is preliminary data.</text>
</comment>
<accession>A0A7Y6RGA4</accession>
<reference evidence="4 5" key="1">
    <citation type="submission" date="2020-06" db="EMBL/GenBank/DDBJ databases">
        <title>Halomonas sp. QX-1 draft genome sequence.</title>
        <authorList>
            <person name="Qiu X."/>
        </authorList>
    </citation>
    <scope>NUCLEOTIDE SEQUENCE [LARGE SCALE GENOMIC DNA]</scope>
    <source>
        <strain evidence="4 5">QX-1</strain>
    </source>
</reference>
<organism evidence="4 5">
    <name type="scientific">Vreelandella maris</name>
    <dbReference type="NCBI Taxonomy" id="2729617"/>
    <lineage>
        <taxon>Bacteria</taxon>
        <taxon>Pseudomonadati</taxon>
        <taxon>Pseudomonadota</taxon>
        <taxon>Gammaproteobacteria</taxon>
        <taxon>Oceanospirillales</taxon>
        <taxon>Halomonadaceae</taxon>
        <taxon>Vreelandella</taxon>
    </lineage>
</organism>